<dbReference type="Pfam" id="PF00975">
    <property type="entry name" value="Thioesterase"/>
    <property type="match status" value="1"/>
</dbReference>
<dbReference type="EMBL" id="WFLN01000004">
    <property type="protein sequence ID" value="KAB8033126.1"/>
    <property type="molecule type" value="Genomic_DNA"/>
</dbReference>
<name>A0A833JEA6_9BACT</name>
<sequence length="177" mass="20389">MSLIQLAEIYCSYILEYDNDGPYYLGGWSYGGSLALEIIRILMQKGKKIGGLYLIDTVNWSEVAKNKLADLKLKNPSIKTNYNEEIILNYLPQKINCPTILFKAIEIESKKNEEITERDIIINSHVVNQFKNGWNNIIDSFDIFNFNANHMSIMESPHLVKLVNIIEKDILAKENFL</sequence>
<proteinExistence type="predicted"/>
<reference evidence="2 3" key="1">
    <citation type="submission" date="2019-10" db="EMBL/GenBank/DDBJ databases">
        <title>New genus of Silvanigrellaceae.</title>
        <authorList>
            <person name="Pitt A."/>
            <person name="Hahn M.W."/>
        </authorList>
    </citation>
    <scope>NUCLEOTIDE SEQUENCE [LARGE SCALE GENOMIC DNA]</scope>
    <source>
        <strain evidence="2 3">33A1-SZDP</strain>
    </source>
</reference>
<protein>
    <recommendedName>
        <fullName evidence="1">Thioesterase domain-containing protein</fullName>
    </recommendedName>
</protein>
<dbReference type="AlphaFoldDB" id="A0A833JEA6"/>
<accession>A0A833JEA6</accession>
<dbReference type="Gene3D" id="3.40.50.1820">
    <property type="entry name" value="alpha/beta hydrolase"/>
    <property type="match status" value="1"/>
</dbReference>
<dbReference type="Proteomes" id="UP000442694">
    <property type="component" value="Unassembled WGS sequence"/>
</dbReference>
<evidence type="ECO:0000313" key="2">
    <source>
        <dbReference type="EMBL" id="KAB8033126.1"/>
    </source>
</evidence>
<dbReference type="RefSeq" id="WP_152211214.1">
    <property type="nucleotide sequence ID" value="NZ_WFLN01000004.1"/>
</dbReference>
<dbReference type="SUPFAM" id="SSF53474">
    <property type="entry name" value="alpha/beta-Hydrolases"/>
    <property type="match status" value="1"/>
</dbReference>
<feature type="domain" description="Thioesterase" evidence="1">
    <location>
        <begin position="3"/>
        <end position="69"/>
    </location>
</feature>
<evidence type="ECO:0000313" key="3">
    <source>
        <dbReference type="Proteomes" id="UP000442694"/>
    </source>
</evidence>
<organism evidence="2 3">
    <name type="scientific">Fluviispira multicolorata</name>
    <dbReference type="NCBI Taxonomy" id="2654512"/>
    <lineage>
        <taxon>Bacteria</taxon>
        <taxon>Pseudomonadati</taxon>
        <taxon>Bdellovibrionota</taxon>
        <taxon>Oligoflexia</taxon>
        <taxon>Silvanigrellales</taxon>
        <taxon>Silvanigrellaceae</taxon>
        <taxon>Fluviispira</taxon>
    </lineage>
</organism>
<dbReference type="InterPro" id="IPR001031">
    <property type="entry name" value="Thioesterase"/>
</dbReference>
<evidence type="ECO:0000259" key="1">
    <source>
        <dbReference type="Pfam" id="PF00975"/>
    </source>
</evidence>
<gene>
    <name evidence="2" type="ORF">GCL57_00080</name>
</gene>
<dbReference type="InterPro" id="IPR029058">
    <property type="entry name" value="AB_hydrolase_fold"/>
</dbReference>
<comment type="caution">
    <text evidence="2">The sequence shown here is derived from an EMBL/GenBank/DDBJ whole genome shotgun (WGS) entry which is preliminary data.</text>
</comment>
<keyword evidence="3" id="KW-1185">Reference proteome</keyword>